<feature type="signal peptide" evidence="1">
    <location>
        <begin position="1"/>
        <end position="15"/>
    </location>
</feature>
<feature type="chain" id="PRO_5044285568" evidence="1">
    <location>
        <begin position="16"/>
        <end position="372"/>
    </location>
</feature>
<organism evidence="2 3">
    <name type="scientific">Emiliania huxleyi (strain CCMP1516)</name>
    <dbReference type="NCBI Taxonomy" id="280463"/>
    <lineage>
        <taxon>Eukaryota</taxon>
        <taxon>Haptista</taxon>
        <taxon>Haptophyta</taxon>
        <taxon>Prymnesiophyceae</taxon>
        <taxon>Isochrysidales</taxon>
        <taxon>Noelaerhabdaceae</taxon>
        <taxon>Emiliania</taxon>
    </lineage>
</organism>
<dbReference type="HOGENOM" id="CLU_669854_0_0_1"/>
<keyword evidence="1" id="KW-0732">Signal</keyword>
<reference evidence="2" key="2">
    <citation type="submission" date="2024-10" db="UniProtKB">
        <authorList>
            <consortium name="EnsemblProtists"/>
        </authorList>
    </citation>
    <scope>IDENTIFICATION</scope>
</reference>
<dbReference type="PROSITE" id="PS00175">
    <property type="entry name" value="PG_MUTASE"/>
    <property type="match status" value="1"/>
</dbReference>
<reference evidence="3" key="1">
    <citation type="journal article" date="2013" name="Nature">
        <title>Pan genome of the phytoplankton Emiliania underpins its global distribution.</title>
        <authorList>
            <person name="Read B.A."/>
            <person name="Kegel J."/>
            <person name="Klute M.J."/>
            <person name="Kuo A."/>
            <person name="Lefebvre S.C."/>
            <person name="Maumus F."/>
            <person name="Mayer C."/>
            <person name="Miller J."/>
            <person name="Monier A."/>
            <person name="Salamov A."/>
            <person name="Young J."/>
            <person name="Aguilar M."/>
            <person name="Claverie J.M."/>
            <person name="Frickenhaus S."/>
            <person name="Gonzalez K."/>
            <person name="Herman E.K."/>
            <person name="Lin Y.C."/>
            <person name="Napier J."/>
            <person name="Ogata H."/>
            <person name="Sarno A.F."/>
            <person name="Shmutz J."/>
            <person name="Schroeder D."/>
            <person name="de Vargas C."/>
            <person name="Verret F."/>
            <person name="von Dassow P."/>
            <person name="Valentin K."/>
            <person name="Van de Peer Y."/>
            <person name="Wheeler G."/>
            <person name="Dacks J.B."/>
            <person name="Delwiche C.F."/>
            <person name="Dyhrman S.T."/>
            <person name="Glockner G."/>
            <person name="John U."/>
            <person name="Richards T."/>
            <person name="Worden A.Z."/>
            <person name="Zhang X."/>
            <person name="Grigoriev I.V."/>
            <person name="Allen A.E."/>
            <person name="Bidle K."/>
            <person name="Borodovsky M."/>
            <person name="Bowler C."/>
            <person name="Brownlee C."/>
            <person name="Cock J.M."/>
            <person name="Elias M."/>
            <person name="Gladyshev V.N."/>
            <person name="Groth M."/>
            <person name="Guda C."/>
            <person name="Hadaegh A."/>
            <person name="Iglesias-Rodriguez M.D."/>
            <person name="Jenkins J."/>
            <person name="Jones B.M."/>
            <person name="Lawson T."/>
            <person name="Leese F."/>
            <person name="Lindquist E."/>
            <person name="Lobanov A."/>
            <person name="Lomsadze A."/>
            <person name="Malik S.B."/>
            <person name="Marsh M.E."/>
            <person name="Mackinder L."/>
            <person name="Mock T."/>
            <person name="Mueller-Roeber B."/>
            <person name="Pagarete A."/>
            <person name="Parker M."/>
            <person name="Probert I."/>
            <person name="Quesneville H."/>
            <person name="Raines C."/>
            <person name="Rensing S.A."/>
            <person name="Riano-Pachon D.M."/>
            <person name="Richier S."/>
            <person name="Rokitta S."/>
            <person name="Shiraiwa Y."/>
            <person name="Soanes D.M."/>
            <person name="van der Giezen M."/>
            <person name="Wahlund T.M."/>
            <person name="Williams B."/>
            <person name="Wilson W."/>
            <person name="Wolfe G."/>
            <person name="Wurch L.L."/>
        </authorList>
    </citation>
    <scope>NUCLEOTIDE SEQUENCE</scope>
</reference>
<dbReference type="EnsemblProtists" id="EOD42168">
    <property type="protein sequence ID" value="EOD42168"/>
    <property type="gene ID" value="EMIHUDRAFT_194931"/>
</dbReference>
<dbReference type="InterPro" id="IPR029033">
    <property type="entry name" value="His_PPase_superfam"/>
</dbReference>
<dbReference type="RefSeq" id="XP_005794597.1">
    <property type="nucleotide sequence ID" value="XM_005794540.1"/>
</dbReference>
<dbReference type="GeneID" id="17287438"/>
<evidence type="ECO:0000313" key="2">
    <source>
        <dbReference type="EnsemblProtists" id="EOD42168"/>
    </source>
</evidence>
<dbReference type="Proteomes" id="UP000013827">
    <property type="component" value="Unassembled WGS sequence"/>
</dbReference>
<dbReference type="CDD" id="cd07040">
    <property type="entry name" value="HP"/>
    <property type="match status" value="1"/>
</dbReference>
<proteinExistence type="predicted"/>
<dbReference type="GO" id="GO:0003824">
    <property type="term" value="F:catalytic activity"/>
    <property type="evidence" value="ECO:0007669"/>
    <property type="project" value="InterPro"/>
</dbReference>
<evidence type="ECO:0000256" key="1">
    <source>
        <dbReference type="SAM" id="SignalP"/>
    </source>
</evidence>
<evidence type="ECO:0000313" key="3">
    <source>
        <dbReference type="Proteomes" id="UP000013827"/>
    </source>
</evidence>
<dbReference type="KEGG" id="ehx:EMIHUDRAFT_194931"/>
<keyword evidence="3" id="KW-1185">Reference proteome</keyword>
<dbReference type="PaxDb" id="2903-EOD42168"/>
<name>A0A0D3L2D3_EMIH1</name>
<sequence length="372" mass="40328">MWSSSILLLALGASASKTEWAIVNLIRHGERTDNKTNIGLSPHGKLRAKYIGKCVAQNEPSFAFPLGPPTHMLASRRLGPDGKSKSDRPHDTIKPLADKLGLIMSNDIDMADTERFIKYVLALPAGATAFISWQHWWITWLLKTFAPNAPPFPSKCPYSQWADLPEYTHGACYDLVFQLVLKRYSPEDDWHATAFSLMHMGFDGTEDSECSSALGPNTNPTGWHQSPAKPGTVNLPEEHGSVSTCDTWCDPAIQQPGKPPSHCIASSCSKCSWCSGMPAALAAAPGLRLSMMESFELEDEDRAAVPTSGSSAGPGHWSAIHYFHYFLEAVGCAALVAAGAALVLPARVKALVATRLDQADKEEERPYIAAPA</sequence>
<accession>A0A0D3L2D3</accession>
<dbReference type="InterPro" id="IPR001345">
    <property type="entry name" value="PG/BPGM_mutase_AS"/>
</dbReference>
<dbReference type="SUPFAM" id="SSF53254">
    <property type="entry name" value="Phosphoglycerate mutase-like"/>
    <property type="match status" value="1"/>
</dbReference>
<dbReference type="AlphaFoldDB" id="A0A0D3L2D3"/>
<protein>
    <submittedName>
        <fullName evidence="2">Uncharacterized protein</fullName>
    </submittedName>
</protein>